<dbReference type="Gene3D" id="3.40.5.80">
    <property type="match status" value="1"/>
</dbReference>
<dbReference type="Proteomes" id="UP000001693">
    <property type="component" value="Chromosome"/>
</dbReference>
<reference evidence="1 2" key="1">
    <citation type="submission" date="2008-03" db="EMBL/GenBank/DDBJ databases">
        <title>Complete sequence of Leptothrix cholodnii SP-6.</title>
        <authorList>
            <consortium name="US DOE Joint Genome Institute"/>
            <person name="Copeland A."/>
            <person name="Lucas S."/>
            <person name="Lapidus A."/>
            <person name="Glavina del Rio T."/>
            <person name="Dalin E."/>
            <person name="Tice H."/>
            <person name="Bruce D."/>
            <person name="Goodwin L."/>
            <person name="Pitluck S."/>
            <person name="Chertkov O."/>
            <person name="Brettin T."/>
            <person name="Detter J.C."/>
            <person name="Han C."/>
            <person name="Kuske C.R."/>
            <person name="Schmutz J."/>
            <person name="Larimer F."/>
            <person name="Land M."/>
            <person name="Hauser L."/>
            <person name="Kyrpides N."/>
            <person name="Lykidis A."/>
            <person name="Emerson D."/>
            <person name="Richardson P."/>
        </authorList>
    </citation>
    <scope>NUCLEOTIDE SEQUENCE [LARGE SCALE GENOMIC DNA]</scope>
    <source>
        <strain evidence="2">ATCC 51168 / LMG 8142 / SP-6</strain>
    </source>
</reference>
<evidence type="ECO:0000313" key="2">
    <source>
        <dbReference type="Proteomes" id="UP000001693"/>
    </source>
</evidence>
<protein>
    <recommendedName>
        <fullName evidence="3">Mu-like prophage FluMu N-terminal domain-containing protein</fullName>
    </recommendedName>
</protein>
<dbReference type="STRING" id="395495.Lcho_2242"/>
<dbReference type="OrthoDB" id="9182883at2"/>
<accession>B1Y3I0</accession>
<sequence>MATKPKTLPAITVTSRSPRGNLWRAGRDWSAQPTTVAISELSDAQIAALKAEPLLLVQNAEITPDGEVGQVE</sequence>
<dbReference type="HOGENOM" id="CLU_2717462_0_0_4"/>
<dbReference type="EMBL" id="CP001013">
    <property type="protein sequence ID" value="ACB34508.1"/>
    <property type="molecule type" value="Genomic_DNA"/>
</dbReference>
<evidence type="ECO:0008006" key="3">
    <source>
        <dbReference type="Google" id="ProtNLM"/>
    </source>
</evidence>
<evidence type="ECO:0000313" key="1">
    <source>
        <dbReference type="EMBL" id="ACB34508.1"/>
    </source>
</evidence>
<organism evidence="1 2">
    <name type="scientific">Leptothrix cholodnii (strain ATCC 51168 / LMG 8142 / SP-6)</name>
    <name type="common">Leptothrix discophora (strain SP-6)</name>
    <dbReference type="NCBI Taxonomy" id="395495"/>
    <lineage>
        <taxon>Bacteria</taxon>
        <taxon>Pseudomonadati</taxon>
        <taxon>Pseudomonadota</taxon>
        <taxon>Betaproteobacteria</taxon>
        <taxon>Burkholderiales</taxon>
        <taxon>Sphaerotilaceae</taxon>
        <taxon>Leptothrix</taxon>
    </lineage>
</organism>
<keyword evidence="2" id="KW-1185">Reference proteome</keyword>
<dbReference type="SUPFAM" id="SSF160059">
    <property type="entry name" value="PriA/YqbF domain"/>
    <property type="match status" value="1"/>
</dbReference>
<dbReference type="AlphaFoldDB" id="B1Y3I0"/>
<proteinExistence type="predicted"/>
<gene>
    <name evidence="1" type="ordered locus">Lcho_2242</name>
</gene>
<name>B1Y3I0_LEPCP</name>
<dbReference type="KEGG" id="lch:Lcho_2242"/>
<dbReference type="RefSeq" id="WP_012347268.1">
    <property type="nucleotide sequence ID" value="NC_010524.1"/>
</dbReference>